<dbReference type="GO" id="GO:0016787">
    <property type="term" value="F:hydrolase activity"/>
    <property type="evidence" value="ECO:0007669"/>
    <property type="project" value="InterPro"/>
</dbReference>
<dbReference type="Proteomes" id="UP000593892">
    <property type="component" value="Chromosome"/>
</dbReference>
<feature type="domain" description="Xaa-Pro dipeptidyl-peptidase-like" evidence="1">
    <location>
        <begin position="123"/>
        <end position="264"/>
    </location>
</feature>
<dbReference type="SUPFAM" id="SSF53474">
    <property type="entry name" value="alpha/beta-Hydrolases"/>
    <property type="match status" value="2"/>
</dbReference>
<accession>A0A7S7NUR8</accession>
<dbReference type="RefSeq" id="WP_194451861.1">
    <property type="nucleotide sequence ID" value="NZ_CP063849.1"/>
</dbReference>
<gene>
    <name evidence="2" type="ORF">IRI77_09645</name>
</gene>
<proteinExistence type="predicted"/>
<dbReference type="InterPro" id="IPR000383">
    <property type="entry name" value="Xaa-Pro-like_dom"/>
</dbReference>
<dbReference type="EMBL" id="CP063849">
    <property type="protein sequence ID" value="QOY90196.1"/>
    <property type="molecule type" value="Genomic_DNA"/>
</dbReference>
<dbReference type="PANTHER" id="PTHR22946">
    <property type="entry name" value="DIENELACTONE HYDROLASE DOMAIN-CONTAINING PROTEIN-RELATED"/>
    <property type="match status" value="1"/>
</dbReference>
<reference evidence="2 3" key="1">
    <citation type="submission" date="2020-10" db="EMBL/GenBank/DDBJ databases">
        <title>Complete genome sequence of Paludibaculum fermentans P105T, a facultatively anaerobic acidobacterium capable of dissimilatory Fe(III) reduction.</title>
        <authorList>
            <person name="Dedysh S.N."/>
            <person name="Beletsky A.V."/>
            <person name="Kulichevskaya I.S."/>
            <person name="Mardanov A.V."/>
            <person name="Ravin N.V."/>
        </authorList>
    </citation>
    <scope>NUCLEOTIDE SEQUENCE [LARGE SCALE GENOMIC DNA]</scope>
    <source>
        <strain evidence="2 3">P105</strain>
    </source>
</reference>
<dbReference type="InterPro" id="IPR050261">
    <property type="entry name" value="FrsA_esterase"/>
</dbReference>
<dbReference type="Gene3D" id="3.40.50.1820">
    <property type="entry name" value="alpha/beta hydrolase"/>
    <property type="match status" value="2"/>
</dbReference>
<evidence type="ECO:0000313" key="3">
    <source>
        <dbReference type="Proteomes" id="UP000593892"/>
    </source>
</evidence>
<keyword evidence="3" id="KW-1185">Reference proteome</keyword>
<protein>
    <recommendedName>
        <fullName evidence="1">Xaa-Pro dipeptidyl-peptidase-like domain-containing protein</fullName>
    </recommendedName>
</protein>
<evidence type="ECO:0000313" key="2">
    <source>
        <dbReference type="EMBL" id="QOY90196.1"/>
    </source>
</evidence>
<dbReference type="PANTHER" id="PTHR22946:SF8">
    <property type="entry name" value="ACETYL XYLAN ESTERASE DOMAIN-CONTAINING PROTEIN"/>
    <property type="match status" value="1"/>
</dbReference>
<dbReference type="KEGG" id="pfer:IRI77_09645"/>
<sequence>MTRRDLLAVMASLPAQTLPASALALQADPAANKLHKPKELEGMFEQYLQKKADEVTDSSLRGVASLADWQAARPGLRKQVLSMLGLDPMPERTPLRARTTGVVDREGYRVEKVVFESMPHLYVTANLYLPTTTERTPVVLYLCGHNPSPAGAKHGYQHHGIWLARHGFTALLVDTIEFAEVPGIHHGLYNLEMWHWLSLGYTPAGPEVWNGIRAIDYLATRPEVDMTRLGVTGISGGGIISWYLPAVDERVQAVASVCGTWTAKTQLSLNAVRENCDCVYLPNRFRLDLPAIGALIAPRPFKMLGAMRDEMFPTAGYQDAYRRVGEVYGWYGARDRVAIYEHNAPHQDIPAFRKEANEWLNLWLRKDRMAFDEGTIQRETPQELTVLPNYPKDAVNDHLDRVFIPRRAGVAHTSLSGWERRKSVLAETLRNEAFAAFPKTVPPTEAVKSAVQEWTSRYADASRIEFTSEPGLRLAGHLYLPRRKNVTSALIWLEGDDDLIDAINHDRILPALGRCSTLVLQPRGVGYGLDRQHLTTIKRSAAILGATLESMQVWDVLRAVDYLKAVEPSQAQSITLFARQGMGVQAIYAAALDPRITRVVLEDPPATHWHGPAMMNVLRTTDLAEVAAMIAPRQLVFLTRPAAEFEQTRAIYRLHGKEAAFRIAGGLSEALELQ</sequence>
<organism evidence="2 3">
    <name type="scientific">Paludibaculum fermentans</name>
    <dbReference type="NCBI Taxonomy" id="1473598"/>
    <lineage>
        <taxon>Bacteria</taxon>
        <taxon>Pseudomonadati</taxon>
        <taxon>Acidobacteriota</taxon>
        <taxon>Terriglobia</taxon>
        <taxon>Bryobacterales</taxon>
        <taxon>Bryobacteraceae</taxon>
        <taxon>Paludibaculum</taxon>
    </lineage>
</organism>
<dbReference type="Pfam" id="PF02129">
    <property type="entry name" value="Peptidase_S15"/>
    <property type="match status" value="1"/>
</dbReference>
<dbReference type="InterPro" id="IPR029058">
    <property type="entry name" value="AB_hydrolase_fold"/>
</dbReference>
<dbReference type="AlphaFoldDB" id="A0A7S7NUR8"/>
<evidence type="ECO:0000259" key="1">
    <source>
        <dbReference type="Pfam" id="PF02129"/>
    </source>
</evidence>
<name>A0A7S7NUR8_PALFE</name>